<protein>
    <submittedName>
        <fullName evidence="1">Retrovirus-related Pol poly from transposon</fullName>
    </submittedName>
</protein>
<dbReference type="InterPro" id="IPR036397">
    <property type="entry name" value="RNaseH_sf"/>
</dbReference>
<dbReference type="FunFam" id="1.10.340.70:FF:000003">
    <property type="entry name" value="Protein CBG25708"/>
    <property type="match status" value="1"/>
</dbReference>
<dbReference type="FunFam" id="3.30.420.10:FF:000063">
    <property type="entry name" value="Retrovirus-related Pol polyprotein from transposon 297-like Protein"/>
    <property type="match status" value="1"/>
</dbReference>
<dbReference type="InterPro" id="IPR012337">
    <property type="entry name" value="RNaseH-like_sf"/>
</dbReference>
<gene>
    <name evidence="1" type="ORF">PACLA_8A082433</name>
</gene>
<accession>A0A7D9K3P8</accession>
<dbReference type="InterPro" id="IPR001584">
    <property type="entry name" value="Integrase_cat-core"/>
</dbReference>
<dbReference type="Pfam" id="PF17921">
    <property type="entry name" value="Integrase_H2C2"/>
    <property type="match status" value="1"/>
</dbReference>
<keyword evidence="2" id="KW-1185">Reference proteome</keyword>
<dbReference type="PANTHER" id="PTHR37984:SF8">
    <property type="entry name" value="CCHC-TYPE DOMAIN-CONTAINING PROTEIN"/>
    <property type="match status" value="1"/>
</dbReference>
<proteinExistence type="predicted"/>
<dbReference type="PROSITE" id="PS50994">
    <property type="entry name" value="INTEGRASE"/>
    <property type="match status" value="1"/>
</dbReference>
<name>A0A7D9K3P8_PARCT</name>
<dbReference type="InterPro" id="IPR041588">
    <property type="entry name" value="Integrase_H2C2"/>
</dbReference>
<dbReference type="EMBL" id="CACRXK020026238">
    <property type="protein sequence ID" value="CAB4040075.1"/>
    <property type="molecule type" value="Genomic_DNA"/>
</dbReference>
<reference evidence="1" key="1">
    <citation type="submission" date="2020-04" db="EMBL/GenBank/DDBJ databases">
        <authorList>
            <person name="Alioto T."/>
            <person name="Alioto T."/>
            <person name="Gomez Garrido J."/>
        </authorList>
    </citation>
    <scope>NUCLEOTIDE SEQUENCE</scope>
    <source>
        <strain evidence="1">A484AB</strain>
    </source>
</reference>
<dbReference type="SUPFAM" id="SSF53098">
    <property type="entry name" value="Ribonuclease H-like"/>
    <property type="match status" value="1"/>
</dbReference>
<dbReference type="Gene3D" id="3.30.420.10">
    <property type="entry name" value="Ribonuclease H-like superfamily/Ribonuclease H"/>
    <property type="match status" value="1"/>
</dbReference>
<evidence type="ECO:0000313" key="2">
    <source>
        <dbReference type="Proteomes" id="UP001152795"/>
    </source>
</evidence>
<dbReference type="Proteomes" id="UP001152795">
    <property type="component" value="Unassembled WGS sequence"/>
</dbReference>
<organism evidence="1 2">
    <name type="scientific">Paramuricea clavata</name>
    <name type="common">Red gorgonian</name>
    <name type="synonym">Violescent sea-whip</name>
    <dbReference type="NCBI Taxonomy" id="317549"/>
    <lineage>
        <taxon>Eukaryota</taxon>
        <taxon>Metazoa</taxon>
        <taxon>Cnidaria</taxon>
        <taxon>Anthozoa</taxon>
        <taxon>Octocorallia</taxon>
        <taxon>Malacalcyonacea</taxon>
        <taxon>Plexauridae</taxon>
        <taxon>Paramuricea</taxon>
    </lineage>
</organism>
<dbReference type="AlphaFoldDB" id="A0A7D9K3P8"/>
<dbReference type="PANTHER" id="PTHR37984">
    <property type="entry name" value="PROTEIN CBG26694"/>
    <property type="match status" value="1"/>
</dbReference>
<dbReference type="Gene3D" id="1.10.340.70">
    <property type="match status" value="1"/>
</dbReference>
<evidence type="ECO:0000313" key="1">
    <source>
        <dbReference type="EMBL" id="CAB4040075.1"/>
    </source>
</evidence>
<sequence length="381" mass="44206">MADALSRAFLSHPEIIRDGEQGPQVLAVDDVVVEDVRSPTEIATEQFNMLQYQPVKEETLQRIKTSTREDPELKILEQVIKQGWPESKKEVPAQDLKYVAFREELTAQDGIIFKGERVVVPRSLCKEFTMKVHVSHLEIQACLRRAREVWYWPNKNKEITEYISKCQTCKTYSQEQQKEPMIPYPVPSRPWKVIGADLFEFQGRHYLVTTDYYSNFFEVDRLYNTTSKEVICRLKAHLARHGIPDRMVSDNGPQFTSEEFRQFADAYEFQHGTSSPDYPQSNGKSENAVKTAKRIMEKVLAVGADPYLGFLDFRNTPTEGLDTSPVQRLFGRRTKTLLPTSSRLLSMRKNDSSTERKLNDRKRKQMFYYNKASKSLKPLKE</sequence>
<comment type="caution">
    <text evidence="1">The sequence shown here is derived from an EMBL/GenBank/DDBJ whole genome shotgun (WGS) entry which is preliminary data.</text>
</comment>
<dbReference type="GO" id="GO:0003676">
    <property type="term" value="F:nucleic acid binding"/>
    <property type="evidence" value="ECO:0007669"/>
    <property type="project" value="InterPro"/>
</dbReference>
<dbReference type="OrthoDB" id="5986137at2759"/>
<dbReference type="Pfam" id="PF00665">
    <property type="entry name" value="rve"/>
    <property type="match status" value="1"/>
</dbReference>
<dbReference type="GO" id="GO:0015074">
    <property type="term" value="P:DNA integration"/>
    <property type="evidence" value="ECO:0007669"/>
    <property type="project" value="InterPro"/>
</dbReference>
<dbReference type="InterPro" id="IPR050951">
    <property type="entry name" value="Retrovirus_Pol_polyprotein"/>
</dbReference>